<dbReference type="EMBL" id="JADNRY010000015">
    <property type="protein sequence ID" value="KAF9074032.1"/>
    <property type="molecule type" value="Genomic_DNA"/>
</dbReference>
<name>A0A9P5Q3N6_9AGAR</name>
<accession>A0A9P5Q3N6</accession>
<dbReference type="Gene3D" id="1.10.443.10">
    <property type="entry name" value="Intergrase catalytic core"/>
    <property type="match status" value="1"/>
</dbReference>
<sequence>MLCKHSDARTKASKEKPELSSNKRAKIDIGSTTVDRDKGDNNSDDKNLESDSEFSSDDEDEDEIIGKDGKEVESSGEIMRILQVSLAIAEIQEKKSQPERVGEPLIESGECLASFRWMTAQNMRKLRAKWVEYYENHKLTRSQGPIDSSDWGGVFKRLEQRTIGTISYRCVLEPGKVVELTIDDLGFKPCSDDSSHIRITLRGAAFDFYLEKDEDLCLVRCLHAWLSLTRITKGYLFPKIYGHDQIQNSDDHISEAEYLENFRSALCEIGEPPELYTANAFQRGGLVFLLVDRGFSLPDVVRWAADMTPETISRYLAADTDIALSTPRDQLMLPRTQK</sequence>
<feature type="compositionally biased region" description="Basic and acidic residues" evidence="1">
    <location>
        <begin position="1"/>
        <end position="18"/>
    </location>
</feature>
<dbReference type="OrthoDB" id="3037938at2759"/>
<dbReference type="Proteomes" id="UP000772434">
    <property type="component" value="Unassembled WGS sequence"/>
</dbReference>
<dbReference type="AlphaFoldDB" id="A0A9P5Q3N6"/>
<feature type="region of interest" description="Disordered" evidence="1">
    <location>
        <begin position="1"/>
        <end position="72"/>
    </location>
</feature>
<dbReference type="GO" id="GO:0003677">
    <property type="term" value="F:DNA binding"/>
    <property type="evidence" value="ECO:0007669"/>
    <property type="project" value="InterPro"/>
</dbReference>
<keyword evidence="3" id="KW-1185">Reference proteome</keyword>
<dbReference type="GO" id="GO:0015074">
    <property type="term" value="P:DNA integration"/>
    <property type="evidence" value="ECO:0007669"/>
    <property type="project" value="InterPro"/>
</dbReference>
<evidence type="ECO:0000313" key="2">
    <source>
        <dbReference type="EMBL" id="KAF9074032.1"/>
    </source>
</evidence>
<feature type="compositionally biased region" description="Acidic residues" evidence="1">
    <location>
        <begin position="50"/>
        <end position="63"/>
    </location>
</feature>
<evidence type="ECO:0000313" key="3">
    <source>
        <dbReference type="Proteomes" id="UP000772434"/>
    </source>
</evidence>
<protein>
    <submittedName>
        <fullName evidence="2">Uncharacterized protein</fullName>
    </submittedName>
</protein>
<feature type="compositionally biased region" description="Basic and acidic residues" evidence="1">
    <location>
        <begin position="34"/>
        <end position="49"/>
    </location>
</feature>
<dbReference type="InterPro" id="IPR013762">
    <property type="entry name" value="Integrase-like_cat_sf"/>
</dbReference>
<organism evidence="2 3">
    <name type="scientific">Rhodocollybia butyracea</name>
    <dbReference type="NCBI Taxonomy" id="206335"/>
    <lineage>
        <taxon>Eukaryota</taxon>
        <taxon>Fungi</taxon>
        <taxon>Dikarya</taxon>
        <taxon>Basidiomycota</taxon>
        <taxon>Agaricomycotina</taxon>
        <taxon>Agaricomycetes</taxon>
        <taxon>Agaricomycetidae</taxon>
        <taxon>Agaricales</taxon>
        <taxon>Marasmiineae</taxon>
        <taxon>Omphalotaceae</taxon>
        <taxon>Rhodocollybia</taxon>
    </lineage>
</organism>
<comment type="caution">
    <text evidence="2">The sequence shown here is derived from an EMBL/GenBank/DDBJ whole genome shotgun (WGS) entry which is preliminary data.</text>
</comment>
<proteinExistence type="predicted"/>
<reference evidence="2" key="1">
    <citation type="submission" date="2020-11" db="EMBL/GenBank/DDBJ databases">
        <authorList>
            <consortium name="DOE Joint Genome Institute"/>
            <person name="Ahrendt S."/>
            <person name="Riley R."/>
            <person name="Andreopoulos W."/>
            <person name="Labutti K."/>
            <person name="Pangilinan J."/>
            <person name="Ruiz-Duenas F.J."/>
            <person name="Barrasa J.M."/>
            <person name="Sanchez-Garcia M."/>
            <person name="Camarero S."/>
            <person name="Miyauchi S."/>
            <person name="Serrano A."/>
            <person name="Linde D."/>
            <person name="Babiker R."/>
            <person name="Drula E."/>
            <person name="Ayuso-Fernandez I."/>
            <person name="Pacheco R."/>
            <person name="Padilla G."/>
            <person name="Ferreira P."/>
            <person name="Barriuso J."/>
            <person name="Kellner H."/>
            <person name="Castanera R."/>
            <person name="Alfaro M."/>
            <person name="Ramirez L."/>
            <person name="Pisabarro A.G."/>
            <person name="Kuo A."/>
            <person name="Tritt A."/>
            <person name="Lipzen A."/>
            <person name="He G."/>
            <person name="Yan M."/>
            <person name="Ng V."/>
            <person name="Cullen D."/>
            <person name="Martin F."/>
            <person name="Rosso M.-N."/>
            <person name="Henrissat B."/>
            <person name="Hibbett D."/>
            <person name="Martinez A.T."/>
            <person name="Grigoriev I.V."/>
        </authorList>
    </citation>
    <scope>NUCLEOTIDE SEQUENCE</scope>
    <source>
        <strain evidence="2">AH 40177</strain>
    </source>
</reference>
<evidence type="ECO:0000256" key="1">
    <source>
        <dbReference type="SAM" id="MobiDB-lite"/>
    </source>
</evidence>
<gene>
    <name evidence="2" type="ORF">BDP27DRAFT_1317883</name>
</gene>
<dbReference type="GO" id="GO:0006310">
    <property type="term" value="P:DNA recombination"/>
    <property type="evidence" value="ECO:0007669"/>
    <property type="project" value="InterPro"/>
</dbReference>